<gene>
    <name evidence="1" type="ORF">SS50377_28301</name>
</gene>
<comment type="caution">
    <text evidence="1">The sequence shown here is derived from an EMBL/GenBank/DDBJ whole genome shotgun (WGS) entry which is preliminary data.</text>
</comment>
<accession>A0A9P8LLF8</accession>
<keyword evidence="2" id="KW-1185">Reference proteome</keyword>
<dbReference type="EMBL" id="AUWU02000008">
    <property type="protein sequence ID" value="KAH0570326.1"/>
    <property type="molecule type" value="Genomic_DNA"/>
</dbReference>
<dbReference type="AlphaFoldDB" id="A0A9P8LLF8"/>
<dbReference type="RefSeq" id="XP_067761099.1">
    <property type="nucleotide sequence ID" value="XM_067912077.1"/>
</dbReference>
<dbReference type="KEGG" id="ssao:94302324"/>
<dbReference type="Proteomes" id="UP000018208">
    <property type="component" value="Unassembled WGS sequence"/>
</dbReference>
<dbReference type="GeneID" id="94302324"/>
<evidence type="ECO:0000313" key="1">
    <source>
        <dbReference type="EMBL" id="KAH0570326.1"/>
    </source>
</evidence>
<sequence>MRKSQTPRTYHAMSQSLQLSYANSKDQDVDFGRSMSLFMRDPKLYRRSISGTLGIKVGQKLNHQYFIK</sequence>
<reference evidence="1 2" key="1">
    <citation type="journal article" date="2014" name="PLoS Genet.">
        <title>The Genome of Spironucleus salmonicida Highlights a Fish Pathogen Adapted to Fluctuating Environments.</title>
        <authorList>
            <person name="Xu F."/>
            <person name="Jerlstrom-Hultqvist J."/>
            <person name="Einarsson E."/>
            <person name="Astvaldsson A."/>
            <person name="Svard S.G."/>
            <person name="Andersson J.O."/>
        </authorList>
    </citation>
    <scope>NUCLEOTIDE SEQUENCE [LARGE SCALE GENOMIC DNA]</scope>
    <source>
        <strain evidence="1 2">ATCC 50377</strain>
    </source>
</reference>
<organism evidence="1 2">
    <name type="scientific">Spironucleus salmonicida</name>
    <dbReference type="NCBI Taxonomy" id="348837"/>
    <lineage>
        <taxon>Eukaryota</taxon>
        <taxon>Metamonada</taxon>
        <taxon>Diplomonadida</taxon>
        <taxon>Hexamitidae</taxon>
        <taxon>Hexamitinae</taxon>
        <taxon>Spironucleus</taxon>
    </lineage>
</organism>
<evidence type="ECO:0000313" key="2">
    <source>
        <dbReference type="Proteomes" id="UP000018208"/>
    </source>
</evidence>
<name>A0A9P8LLF8_9EUKA</name>
<proteinExistence type="predicted"/>
<protein>
    <submittedName>
        <fullName evidence="1">Uncharacterized protein</fullName>
    </submittedName>
</protein>